<gene>
    <name evidence="1" type="ORF">E0486_04945</name>
</gene>
<proteinExistence type="predicted"/>
<dbReference type="AlphaFoldDB" id="A0A4V2WN03"/>
<evidence type="ECO:0000313" key="2">
    <source>
        <dbReference type="Proteomes" id="UP000295164"/>
    </source>
</evidence>
<keyword evidence="2" id="KW-1185">Reference proteome</keyword>
<sequence length="211" mass="23266">MSNFVETASPNTDLMRTRTIQILLGVLCLLATTAGNTQSYGRVVINEYMPWPSASCGTTSIEELAAIDLESSEDGRTFRSEQHWNVGPDAPLRYRTSVRRGAARHFRLRLTASTGRPEYSRVVFTGNEELTLQTYPNPATDRLRIRYKSATEGTARYALIAPDGRTAQSGTVSAHSGLNEWPVDVQALAPAVYQLQVDAGGTVLRTRFVKQ</sequence>
<organism evidence="1 2">
    <name type="scientific">Flaviaesturariibacter aridisoli</name>
    <dbReference type="NCBI Taxonomy" id="2545761"/>
    <lineage>
        <taxon>Bacteria</taxon>
        <taxon>Pseudomonadati</taxon>
        <taxon>Bacteroidota</taxon>
        <taxon>Chitinophagia</taxon>
        <taxon>Chitinophagales</taxon>
        <taxon>Chitinophagaceae</taxon>
        <taxon>Flaviaestuariibacter</taxon>
    </lineage>
</organism>
<dbReference type="InterPro" id="IPR026444">
    <property type="entry name" value="Secre_tail"/>
</dbReference>
<reference evidence="1 2" key="1">
    <citation type="submission" date="2019-03" db="EMBL/GenBank/DDBJ databases">
        <authorList>
            <person name="Kim M.K.M."/>
        </authorList>
    </citation>
    <scope>NUCLEOTIDE SEQUENCE [LARGE SCALE GENOMIC DNA]</scope>
    <source>
        <strain evidence="1 2">17J68-15</strain>
    </source>
</reference>
<protein>
    <submittedName>
        <fullName evidence="1">T9SS type A sorting domain-containing protein</fullName>
    </submittedName>
</protein>
<accession>A0A4V2WN03</accession>
<dbReference type="NCBIfam" id="TIGR04183">
    <property type="entry name" value="Por_Secre_tail"/>
    <property type="match status" value="1"/>
</dbReference>
<comment type="caution">
    <text evidence="1">The sequence shown here is derived from an EMBL/GenBank/DDBJ whole genome shotgun (WGS) entry which is preliminary data.</text>
</comment>
<dbReference type="OrthoDB" id="645304at2"/>
<evidence type="ECO:0000313" key="1">
    <source>
        <dbReference type="EMBL" id="TCZ73632.1"/>
    </source>
</evidence>
<name>A0A4V2WN03_9BACT</name>
<dbReference type="EMBL" id="SKFH01000005">
    <property type="protein sequence ID" value="TCZ73632.1"/>
    <property type="molecule type" value="Genomic_DNA"/>
</dbReference>
<dbReference type="Proteomes" id="UP000295164">
    <property type="component" value="Unassembled WGS sequence"/>
</dbReference>